<dbReference type="EMBL" id="PPTT01000004">
    <property type="protein sequence ID" value="RDB70728.1"/>
    <property type="molecule type" value="Genomic_DNA"/>
</dbReference>
<dbReference type="Pfam" id="PF00072">
    <property type="entry name" value="Response_reg"/>
    <property type="match status" value="1"/>
</dbReference>
<evidence type="ECO:0000256" key="6">
    <source>
        <dbReference type="PROSITE-ProRule" id="PRU00169"/>
    </source>
</evidence>
<feature type="DNA-binding region" description="OmpR/PhoB-type" evidence="7">
    <location>
        <begin position="129"/>
        <end position="228"/>
    </location>
</feature>
<dbReference type="InterPro" id="IPR039420">
    <property type="entry name" value="WalR-like"/>
</dbReference>
<dbReference type="Gene3D" id="1.10.10.10">
    <property type="entry name" value="Winged helix-like DNA-binding domain superfamily/Winged helix DNA-binding domain"/>
    <property type="match status" value="1"/>
</dbReference>
<feature type="domain" description="OmpR/PhoB-type" evidence="9">
    <location>
        <begin position="129"/>
        <end position="228"/>
    </location>
</feature>
<protein>
    <submittedName>
        <fullName evidence="11">DNA-binding response regulator</fullName>
    </submittedName>
</protein>
<dbReference type="InterPro" id="IPR001789">
    <property type="entry name" value="Sig_transdc_resp-reg_receiver"/>
</dbReference>
<evidence type="ECO:0000256" key="3">
    <source>
        <dbReference type="ARBA" id="ARBA00023015"/>
    </source>
</evidence>
<dbReference type="Proteomes" id="UP000270112">
    <property type="component" value="Unassembled WGS sequence"/>
</dbReference>
<dbReference type="GO" id="GO:0000156">
    <property type="term" value="F:phosphorelay response regulator activity"/>
    <property type="evidence" value="ECO:0007669"/>
    <property type="project" value="TreeGrafter"/>
</dbReference>
<keyword evidence="3" id="KW-0805">Transcription regulation</keyword>
<evidence type="ECO:0000256" key="7">
    <source>
        <dbReference type="PROSITE-ProRule" id="PRU01091"/>
    </source>
</evidence>
<feature type="domain" description="Response regulatory" evidence="8">
    <location>
        <begin position="2"/>
        <end position="116"/>
    </location>
</feature>
<evidence type="ECO:0000256" key="4">
    <source>
        <dbReference type="ARBA" id="ARBA00023125"/>
    </source>
</evidence>
<evidence type="ECO:0000313" key="12">
    <source>
        <dbReference type="Proteomes" id="UP000253817"/>
    </source>
</evidence>
<evidence type="ECO:0000313" key="13">
    <source>
        <dbReference type="Proteomes" id="UP000270112"/>
    </source>
</evidence>
<accession>A0A3N0IWX1</accession>
<keyword evidence="4 7" id="KW-0238">DNA-binding</keyword>
<name>A0A3N0IWX1_9ACTN</name>
<dbReference type="PROSITE" id="PS51755">
    <property type="entry name" value="OMPR_PHOB"/>
    <property type="match status" value="1"/>
</dbReference>
<proteinExistence type="predicted"/>
<dbReference type="PANTHER" id="PTHR48111:SF21">
    <property type="entry name" value="DNA-BINDING DUAL MASTER TRANSCRIPTIONAL REGULATOR RPAA"/>
    <property type="match status" value="1"/>
</dbReference>
<dbReference type="Gene3D" id="6.10.250.690">
    <property type="match status" value="1"/>
</dbReference>
<evidence type="ECO:0000256" key="1">
    <source>
        <dbReference type="ARBA" id="ARBA00022553"/>
    </source>
</evidence>
<dbReference type="FunFam" id="1.10.10.10:FF:000018">
    <property type="entry name" value="DNA-binding response regulator ResD"/>
    <property type="match status" value="1"/>
</dbReference>
<dbReference type="InterPro" id="IPR036388">
    <property type="entry name" value="WH-like_DNA-bd_sf"/>
</dbReference>
<dbReference type="RefSeq" id="WP_114545278.1">
    <property type="nucleotide sequence ID" value="NZ_PPTT01000004.1"/>
</dbReference>
<keyword evidence="12" id="KW-1185">Reference proteome</keyword>
<dbReference type="PROSITE" id="PS50110">
    <property type="entry name" value="RESPONSE_REGULATORY"/>
    <property type="match status" value="1"/>
</dbReference>
<dbReference type="GO" id="GO:0032993">
    <property type="term" value="C:protein-DNA complex"/>
    <property type="evidence" value="ECO:0007669"/>
    <property type="project" value="TreeGrafter"/>
</dbReference>
<evidence type="ECO:0000256" key="2">
    <source>
        <dbReference type="ARBA" id="ARBA00023012"/>
    </source>
</evidence>
<feature type="modified residue" description="4-aspartylphosphate" evidence="6">
    <location>
        <position position="51"/>
    </location>
</feature>
<dbReference type="InterPro" id="IPR011006">
    <property type="entry name" value="CheY-like_superfamily"/>
</dbReference>
<dbReference type="PANTHER" id="PTHR48111">
    <property type="entry name" value="REGULATOR OF RPOS"/>
    <property type="match status" value="1"/>
</dbReference>
<dbReference type="Gene3D" id="3.40.50.2300">
    <property type="match status" value="1"/>
</dbReference>
<keyword evidence="1 6" id="KW-0597">Phosphoprotein</keyword>
<reference evidence="13" key="2">
    <citation type="submission" date="2018-05" db="EMBL/GenBank/DDBJ databases">
        <title>Genome Sequencing of selected type strains of the family Eggerthellaceae.</title>
        <authorList>
            <person name="Danylec N."/>
            <person name="Stoll D.A."/>
            <person name="Doetsch A."/>
            <person name="Huch M."/>
        </authorList>
    </citation>
    <scope>NUCLEOTIDE SEQUENCE [LARGE SCALE GENOMIC DNA]</scope>
    <source>
        <strain evidence="13">DSM 16107</strain>
    </source>
</reference>
<dbReference type="GO" id="GO:0005829">
    <property type="term" value="C:cytosol"/>
    <property type="evidence" value="ECO:0007669"/>
    <property type="project" value="TreeGrafter"/>
</dbReference>
<dbReference type="AlphaFoldDB" id="A0A3N0IWX1"/>
<reference evidence="11" key="3">
    <citation type="journal article" date="2019" name="Microbiol. Resour. Announc.">
        <title>Draft Genome Sequences of Type Strains of Gordonibacter faecihominis, Paraeggerthella hongkongensis, Parvibacter caecicola,Slackia equolifaciens, Slackia faecicanis, and Slackia isoflavoniconvertens.</title>
        <authorList>
            <person name="Danylec N."/>
            <person name="Stoll D.A."/>
            <person name="Dotsch A."/>
            <person name="Huch M."/>
        </authorList>
    </citation>
    <scope>NUCLEOTIDE SEQUENCE</scope>
    <source>
        <strain evidence="11">DSM 16107</strain>
    </source>
</reference>
<sequence>MLIMLADDDEGMQTLVGHIVREEGYDFICVSDGAEALATYERERPDLLILDVMMPGINGFEVTATLRAKNAATPILLLTAKGDIVDKNIGFKAGADDYLVKPFIPEELQLRIEALLRRSQKGRKSGYSPDVLTFDGLVIDSKKRRVTAQGRAVELTPKEFHLLYMLACNPGVVFTRENLIEDIWGPEYSGESASITVLVHRLREKIEPDPHEPRYVQTVWHVGYRFGD</sequence>
<dbReference type="CDD" id="cd17574">
    <property type="entry name" value="REC_OmpR"/>
    <property type="match status" value="1"/>
</dbReference>
<evidence type="ECO:0000313" key="10">
    <source>
        <dbReference type="EMBL" id="RDB70728.1"/>
    </source>
</evidence>
<evidence type="ECO:0000259" key="9">
    <source>
        <dbReference type="PROSITE" id="PS51755"/>
    </source>
</evidence>
<keyword evidence="2" id="KW-0902">Two-component regulatory system</keyword>
<dbReference type="EMBL" id="QICC01000035">
    <property type="protein sequence ID" value="RNM41488.1"/>
    <property type="molecule type" value="Genomic_DNA"/>
</dbReference>
<gene>
    <name evidence="10" type="ORF">C1876_03185</name>
    <name evidence="11" type="ORF">DMP09_09445</name>
</gene>
<comment type="caution">
    <text evidence="11">The sequence shown here is derived from an EMBL/GenBank/DDBJ whole genome shotgun (WGS) entry which is preliminary data.</text>
</comment>
<dbReference type="SMART" id="SM00862">
    <property type="entry name" value="Trans_reg_C"/>
    <property type="match status" value="1"/>
</dbReference>
<keyword evidence="5" id="KW-0804">Transcription</keyword>
<evidence type="ECO:0000256" key="5">
    <source>
        <dbReference type="ARBA" id="ARBA00023163"/>
    </source>
</evidence>
<dbReference type="Pfam" id="PF00486">
    <property type="entry name" value="Trans_reg_C"/>
    <property type="match status" value="1"/>
</dbReference>
<evidence type="ECO:0000313" key="11">
    <source>
        <dbReference type="EMBL" id="RNM41488.1"/>
    </source>
</evidence>
<reference evidence="10 12" key="1">
    <citation type="journal article" date="2018" name="Elife">
        <title>Discovery and characterization of a prevalent human gut bacterial enzyme sufficient for the inactivation of a family of plant toxins.</title>
        <authorList>
            <person name="Koppel N."/>
            <person name="Bisanz J.E."/>
            <person name="Pandelia M.E."/>
            <person name="Turnbaugh P.J."/>
            <person name="Balskus E.P."/>
        </authorList>
    </citation>
    <scope>NUCLEOTIDE SEQUENCE [LARGE SCALE GENOMIC DNA]</scope>
    <source>
        <strain evidence="10 12">DSM 16107</strain>
    </source>
</reference>
<dbReference type="SUPFAM" id="SSF52172">
    <property type="entry name" value="CheY-like"/>
    <property type="match status" value="1"/>
</dbReference>
<organism evidence="11 13">
    <name type="scientific">Eggerthella sinensis</name>
    <dbReference type="NCBI Taxonomy" id="242230"/>
    <lineage>
        <taxon>Bacteria</taxon>
        <taxon>Bacillati</taxon>
        <taxon>Actinomycetota</taxon>
        <taxon>Coriobacteriia</taxon>
        <taxon>Eggerthellales</taxon>
        <taxon>Eggerthellaceae</taxon>
        <taxon>Eggerthella</taxon>
    </lineage>
</organism>
<dbReference type="Proteomes" id="UP000253817">
    <property type="component" value="Unassembled WGS sequence"/>
</dbReference>
<dbReference type="GO" id="GO:0006355">
    <property type="term" value="P:regulation of DNA-templated transcription"/>
    <property type="evidence" value="ECO:0007669"/>
    <property type="project" value="InterPro"/>
</dbReference>
<dbReference type="OrthoDB" id="162434at2"/>
<dbReference type="InterPro" id="IPR001867">
    <property type="entry name" value="OmpR/PhoB-type_DNA-bd"/>
</dbReference>
<dbReference type="GO" id="GO:0000976">
    <property type="term" value="F:transcription cis-regulatory region binding"/>
    <property type="evidence" value="ECO:0007669"/>
    <property type="project" value="TreeGrafter"/>
</dbReference>
<dbReference type="SMART" id="SM00448">
    <property type="entry name" value="REC"/>
    <property type="match status" value="1"/>
</dbReference>
<dbReference type="CDD" id="cd00383">
    <property type="entry name" value="trans_reg_C"/>
    <property type="match status" value="1"/>
</dbReference>
<evidence type="ECO:0000259" key="8">
    <source>
        <dbReference type="PROSITE" id="PS50110"/>
    </source>
</evidence>